<proteinExistence type="predicted"/>
<evidence type="ECO:0000313" key="3">
    <source>
        <dbReference type="Proteomes" id="UP000182409"/>
    </source>
</evidence>
<accession>A0A1H4NRP3</accession>
<dbReference type="InterPro" id="IPR029045">
    <property type="entry name" value="ClpP/crotonase-like_dom_sf"/>
</dbReference>
<feature type="chain" id="PRO_5010281834" description="Serine dehydrogenase proteinase" evidence="1">
    <location>
        <begin position="30"/>
        <end position="345"/>
    </location>
</feature>
<evidence type="ECO:0008006" key="4">
    <source>
        <dbReference type="Google" id="ProtNLM"/>
    </source>
</evidence>
<dbReference type="SUPFAM" id="SSF52096">
    <property type="entry name" value="ClpP/crotonase"/>
    <property type="match status" value="1"/>
</dbReference>
<reference evidence="2 3" key="1">
    <citation type="submission" date="2016-10" db="EMBL/GenBank/DDBJ databases">
        <authorList>
            <person name="de Groot N.N."/>
        </authorList>
    </citation>
    <scope>NUCLEOTIDE SEQUENCE [LARGE SCALE GENOMIC DNA]</scope>
    <source>
        <strain evidence="2 3">AB35.6</strain>
    </source>
</reference>
<dbReference type="Proteomes" id="UP000182409">
    <property type="component" value="Unassembled WGS sequence"/>
</dbReference>
<gene>
    <name evidence="2" type="ORF">SAMN05443244_2335</name>
</gene>
<protein>
    <recommendedName>
        <fullName evidence="4">Serine dehydrogenase proteinase</fullName>
    </recommendedName>
</protein>
<name>A0A1H4NRP3_9BACT</name>
<dbReference type="Gene3D" id="3.90.226.10">
    <property type="entry name" value="2-enoyl-CoA Hydratase, Chain A, domain 1"/>
    <property type="match status" value="1"/>
</dbReference>
<dbReference type="EMBL" id="FNSD01000001">
    <property type="protein sequence ID" value="SEB97901.1"/>
    <property type="molecule type" value="Genomic_DNA"/>
</dbReference>
<evidence type="ECO:0000313" key="2">
    <source>
        <dbReference type="EMBL" id="SEB97901.1"/>
    </source>
</evidence>
<keyword evidence="1" id="KW-0732">Signal</keyword>
<dbReference type="AlphaFoldDB" id="A0A1H4NRP3"/>
<sequence>MNWPPRNCRRYPVAMAVLLITLLPSSVLALRFDTHVAPSGARVLVVRDCGGMTDQNPTFKAEDKSKACNASESSFTARGKQEDGTFYEGDEVLLDRLLAQAERANKPYQEVWLFSGGGDVDAGVGIARSLRNHRATVRVPANYRCVSSCTLAFMGGLFRYVDDGGKYEVHSASSWLQPEGSDRHRLLQAVAKDPEEGLPALAENIRISARYQAIRFFYLFENTLLLMTKHEQFKEDDAVFRSWAEGNLPPLAYAQKGSRELQTDIARVKSEGVGGLQDILMRLEREQTLEAIPAIRATLPSDLPYREAAFQMIRSMYQTSIKETSLMNRVTMLKQGYITADFDKP</sequence>
<feature type="signal peptide" evidence="1">
    <location>
        <begin position="1"/>
        <end position="29"/>
    </location>
</feature>
<organism evidence="2 3">
    <name type="scientific">Terriglobus roseus</name>
    <dbReference type="NCBI Taxonomy" id="392734"/>
    <lineage>
        <taxon>Bacteria</taxon>
        <taxon>Pseudomonadati</taxon>
        <taxon>Acidobacteriota</taxon>
        <taxon>Terriglobia</taxon>
        <taxon>Terriglobales</taxon>
        <taxon>Acidobacteriaceae</taxon>
        <taxon>Terriglobus</taxon>
    </lineage>
</organism>
<evidence type="ECO:0000256" key="1">
    <source>
        <dbReference type="SAM" id="SignalP"/>
    </source>
</evidence>